<name>A0A9P7S5H2_9AGAR</name>
<proteinExistence type="predicted"/>
<comment type="caution">
    <text evidence="3">The sequence shown here is derived from an EMBL/GenBank/DDBJ whole genome shotgun (WGS) entry which is preliminary data.</text>
</comment>
<dbReference type="InterPro" id="IPR029058">
    <property type="entry name" value="AB_hydrolase_fold"/>
</dbReference>
<feature type="domain" description="AB hydrolase-1" evidence="2">
    <location>
        <begin position="9"/>
        <end position="127"/>
    </location>
</feature>
<feature type="compositionally biased region" description="Polar residues" evidence="1">
    <location>
        <begin position="344"/>
        <end position="361"/>
    </location>
</feature>
<feature type="region of interest" description="Disordered" evidence="1">
    <location>
        <begin position="136"/>
        <end position="214"/>
    </location>
</feature>
<dbReference type="SUPFAM" id="SSF53474">
    <property type="entry name" value="alpha/beta-Hydrolases"/>
    <property type="match status" value="1"/>
</dbReference>
<feature type="compositionally biased region" description="Basic and acidic residues" evidence="1">
    <location>
        <begin position="362"/>
        <end position="378"/>
    </location>
</feature>
<dbReference type="Pfam" id="PF12697">
    <property type="entry name" value="Abhydrolase_6"/>
    <property type="match status" value="1"/>
</dbReference>
<sequence>MSSTLLHLIYVHGFQGNDTTFQSFPSHLQNYLSEHIPPHLNFQVQTSLYPTYKSRKPLSNATENFLEWLNTQPPGPVILVGHSMGGLLVAEAATDPSILNKKPRRVVGMIAFDCPYLGMHPRVVVTGIASLLPKGEEHGKTEKEMNNHPDVTVVDNGVTDDWEKYKNAHDKRNASELSMNSTPAPGDIDKSPPRPQIPAAQESSSSLGIVGHSSPSGSLVDRTISFVSSHANDPLVKWIKKHHDAPISAGKQWTTEYFQFGSCMFDPTGLTARYKRLVAWNGFWVNYWTVTLPKKDSDGSSPQPDHVPSMELETENDVVLLETGVADSVSLDSSTHSPPVPLSEATTPSLNSQGSTSQFNDGNEKERKKAEKEREKELKRIRKEREKKAKIAAKAAAKANKERTGRHFVVLPTGLGAVLGGGDNWEQIVIGGVEDEVAAHCGMFIPGQNLDYEGLVERVGRRVIDWCEKL</sequence>
<evidence type="ECO:0000256" key="1">
    <source>
        <dbReference type="SAM" id="MobiDB-lite"/>
    </source>
</evidence>
<dbReference type="OrthoDB" id="3248508at2759"/>
<dbReference type="Proteomes" id="UP001049176">
    <property type="component" value="Chromosome 3"/>
</dbReference>
<dbReference type="AlphaFoldDB" id="A0A9P7S5H2"/>
<reference evidence="3" key="1">
    <citation type="journal article" date="2021" name="Genome Biol. Evol.">
        <title>The assembled and annotated genome of the fairy-ring fungus Marasmius oreades.</title>
        <authorList>
            <person name="Hiltunen M."/>
            <person name="Ament-Velasquez S.L."/>
            <person name="Johannesson H."/>
        </authorList>
    </citation>
    <scope>NUCLEOTIDE SEQUENCE</scope>
    <source>
        <strain evidence="3">03SP1</strain>
    </source>
</reference>
<feature type="compositionally biased region" description="Basic and acidic residues" evidence="1">
    <location>
        <begin position="136"/>
        <end position="147"/>
    </location>
</feature>
<evidence type="ECO:0000259" key="2">
    <source>
        <dbReference type="Pfam" id="PF12697"/>
    </source>
</evidence>
<dbReference type="EMBL" id="CM032183">
    <property type="protein sequence ID" value="KAG7095655.1"/>
    <property type="molecule type" value="Genomic_DNA"/>
</dbReference>
<evidence type="ECO:0000313" key="4">
    <source>
        <dbReference type="Proteomes" id="UP001049176"/>
    </source>
</evidence>
<accession>A0A9P7S5H2</accession>
<dbReference type="KEGG" id="more:E1B28_006377"/>
<dbReference type="RefSeq" id="XP_043012125.1">
    <property type="nucleotide sequence ID" value="XM_043151032.1"/>
</dbReference>
<dbReference type="InterPro" id="IPR000073">
    <property type="entry name" value="AB_hydrolase_1"/>
</dbReference>
<dbReference type="GeneID" id="66075453"/>
<organism evidence="3 4">
    <name type="scientific">Marasmius oreades</name>
    <name type="common">fairy-ring Marasmius</name>
    <dbReference type="NCBI Taxonomy" id="181124"/>
    <lineage>
        <taxon>Eukaryota</taxon>
        <taxon>Fungi</taxon>
        <taxon>Dikarya</taxon>
        <taxon>Basidiomycota</taxon>
        <taxon>Agaricomycotina</taxon>
        <taxon>Agaricomycetes</taxon>
        <taxon>Agaricomycetidae</taxon>
        <taxon>Agaricales</taxon>
        <taxon>Marasmiineae</taxon>
        <taxon>Marasmiaceae</taxon>
        <taxon>Marasmius</taxon>
    </lineage>
</organism>
<dbReference type="PANTHER" id="PTHR47842">
    <property type="entry name" value="EXPRESSED PROTEIN"/>
    <property type="match status" value="1"/>
</dbReference>
<dbReference type="Gene3D" id="3.40.50.1820">
    <property type="entry name" value="alpha/beta hydrolase"/>
    <property type="match status" value="1"/>
</dbReference>
<evidence type="ECO:0000313" key="3">
    <source>
        <dbReference type="EMBL" id="KAG7095655.1"/>
    </source>
</evidence>
<feature type="region of interest" description="Disordered" evidence="1">
    <location>
        <begin position="329"/>
        <end position="378"/>
    </location>
</feature>
<gene>
    <name evidence="3" type="ORF">E1B28_006377</name>
</gene>
<dbReference type="PANTHER" id="PTHR47842:SF3">
    <property type="entry name" value="DUF676 DOMAIN-CONTAINING PROTEIN"/>
    <property type="match status" value="1"/>
</dbReference>
<feature type="compositionally biased region" description="Basic and acidic residues" evidence="1">
    <location>
        <begin position="161"/>
        <end position="174"/>
    </location>
</feature>
<feature type="compositionally biased region" description="Low complexity" evidence="1">
    <location>
        <begin position="150"/>
        <end position="159"/>
    </location>
</feature>
<protein>
    <recommendedName>
        <fullName evidence="2">AB hydrolase-1 domain-containing protein</fullName>
    </recommendedName>
</protein>
<feature type="compositionally biased region" description="Low complexity" evidence="1">
    <location>
        <begin position="203"/>
        <end position="214"/>
    </location>
</feature>
<keyword evidence="4" id="KW-1185">Reference proteome</keyword>